<dbReference type="SUPFAM" id="SSF48498">
    <property type="entry name" value="Tetracyclin repressor-like, C-terminal domain"/>
    <property type="match status" value="1"/>
</dbReference>
<dbReference type="PANTHER" id="PTHR47506:SF7">
    <property type="entry name" value="TRANSCRIPTIONAL REGULATORY PROTEIN"/>
    <property type="match status" value="1"/>
</dbReference>
<dbReference type="PROSITE" id="PS50977">
    <property type="entry name" value="HTH_TETR_2"/>
    <property type="match status" value="1"/>
</dbReference>
<dbReference type="PANTHER" id="PTHR47506">
    <property type="entry name" value="TRANSCRIPTIONAL REGULATORY PROTEIN"/>
    <property type="match status" value="1"/>
</dbReference>
<dbReference type="InterPro" id="IPR009057">
    <property type="entry name" value="Homeodomain-like_sf"/>
</dbReference>
<name>A0A2Z2P5M1_9GAMM</name>
<sequence length="193" mass="21245">MLPKAYPVMTDNRTKLVDAAQDRVQSSGLKALSFRTLADQIGIKSSSVHYHFPEKADLAQALIERYSLSMSDSLSAISNSDADLRGKLEAFIGIFEAVARRDKICLCGMLTAEVELLSDTNKQALQVFFHDMEHWLCSLFDAHLAEMKSPLSHLSLAKAMISGLEGALLVDRVAGNTHCMNAQKKLFLSMLIA</sequence>
<evidence type="ECO:0000259" key="5">
    <source>
        <dbReference type="PROSITE" id="PS50977"/>
    </source>
</evidence>
<evidence type="ECO:0000256" key="1">
    <source>
        <dbReference type="ARBA" id="ARBA00023015"/>
    </source>
</evidence>
<keyword evidence="1" id="KW-0805">Transcription regulation</keyword>
<evidence type="ECO:0000256" key="4">
    <source>
        <dbReference type="PROSITE-ProRule" id="PRU00335"/>
    </source>
</evidence>
<dbReference type="InterPro" id="IPR036271">
    <property type="entry name" value="Tet_transcr_reg_TetR-rel_C_sf"/>
</dbReference>
<dbReference type="SUPFAM" id="SSF46689">
    <property type="entry name" value="Homeodomain-like"/>
    <property type="match status" value="1"/>
</dbReference>
<evidence type="ECO:0000313" key="7">
    <source>
        <dbReference type="Proteomes" id="UP000250079"/>
    </source>
</evidence>
<accession>A0A2Z2P5M1</accession>
<reference evidence="6 7" key="1">
    <citation type="submission" date="2016-12" db="EMBL/GenBank/DDBJ databases">
        <authorList>
            <person name="Song W.-J."/>
            <person name="Kurnit D.M."/>
        </authorList>
    </citation>
    <scope>NUCLEOTIDE SEQUENCE [LARGE SCALE GENOMIC DNA]</scope>
    <source>
        <strain evidence="6 7">IMCC3135</strain>
    </source>
</reference>
<keyword evidence="2 4" id="KW-0238">DNA-binding</keyword>
<proteinExistence type="predicted"/>
<gene>
    <name evidence="6" type="primary">slmA</name>
    <name evidence="6" type="ORF">IMCC3135_33850</name>
</gene>
<dbReference type="InterPro" id="IPR001647">
    <property type="entry name" value="HTH_TetR"/>
</dbReference>
<evidence type="ECO:0000256" key="2">
    <source>
        <dbReference type="ARBA" id="ARBA00023125"/>
    </source>
</evidence>
<dbReference type="Proteomes" id="UP000250079">
    <property type="component" value="Chromosome"/>
</dbReference>
<dbReference type="AlphaFoldDB" id="A0A2Z2P5M1"/>
<dbReference type="KEGG" id="gai:IMCC3135_33850"/>
<dbReference type="Pfam" id="PF00440">
    <property type="entry name" value="TetR_N"/>
    <property type="match status" value="1"/>
</dbReference>
<protein>
    <submittedName>
        <fullName evidence="6">Nucleoid occlusion factor SlmA</fullName>
    </submittedName>
</protein>
<dbReference type="GO" id="GO:0003677">
    <property type="term" value="F:DNA binding"/>
    <property type="evidence" value="ECO:0007669"/>
    <property type="project" value="UniProtKB-UniRule"/>
</dbReference>
<dbReference type="EMBL" id="CP018632">
    <property type="protein sequence ID" value="ASJ76810.1"/>
    <property type="molecule type" value="Genomic_DNA"/>
</dbReference>
<keyword evidence="3" id="KW-0804">Transcription</keyword>
<keyword evidence="7" id="KW-1185">Reference proteome</keyword>
<evidence type="ECO:0000313" key="6">
    <source>
        <dbReference type="EMBL" id="ASJ76810.1"/>
    </source>
</evidence>
<dbReference type="Gene3D" id="1.10.357.10">
    <property type="entry name" value="Tetracycline Repressor, domain 2"/>
    <property type="match status" value="1"/>
</dbReference>
<feature type="domain" description="HTH tetR-type" evidence="5">
    <location>
        <begin position="10"/>
        <end position="70"/>
    </location>
</feature>
<organism evidence="6 7">
    <name type="scientific">Granulosicoccus antarcticus IMCC3135</name>
    <dbReference type="NCBI Taxonomy" id="1192854"/>
    <lineage>
        <taxon>Bacteria</taxon>
        <taxon>Pseudomonadati</taxon>
        <taxon>Pseudomonadota</taxon>
        <taxon>Gammaproteobacteria</taxon>
        <taxon>Chromatiales</taxon>
        <taxon>Granulosicoccaceae</taxon>
        <taxon>Granulosicoccus</taxon>
    </lineage>
</organism>
<feature type="DNA-binding region" description="H-T-H motif" evidence="4">
    <location>
        <begin position="33"/>
        <end position="52"/>
    </location>
</feature>
<evidence type="ECO:0000256" key="3">
    <source>
        <dbReference type="ARBA" id="ARBA00023163"/>
    </source>
</evidence>